<dbReference type="Proteomes" id="UP000218811">
    <property type="component" value="Unassembled WGS sequence"/>
</dbReference>
<reference evidence="2 3" key="1">
    <citation type="journal article" date="2012" name="Science">
        <title>The Paleozoic origin of enzymatic lignin decomposition reconstructed from 31 fungal genomes.</title>
        <authorList>
            <person name="Floudas D."/>
            <person name="Binder M."/>
            <person name="Riley R."/>
            <person name="Barry K."/>
            <person name="Blanchette R.A."/>
            <person name="Henrissat B."/>
            <person name="Martinez A.T."/>
            <person name="Otillar R."/>
            <person name="Spatafora J.W."/>
            <person name="Yadav J.S."/>
            <person name="Aerts A."/>
            <person name="Benoit I."/>
            <person name="Boyd A."/>
            <person name="Carlson A."/>
            <person name="Copeland A."/>
            <person name="Coutinho P.M."/>
            <person name="de Vries R.P."/>
            <person name="Ferreira P."/>
            <person name="Findley K."/>
            <person name="Foster B."/>
            <person name="Gaskell J."/>
            <person name="Glotzer D."/>
            <person name="Gorecki P."/>
            <person name="Heitman J."/>
            <person name="Hesse C."/>
            <person name="Hori C."/>
            <person name="Igarashi K."/>
            <person name="Jurgens J.A."/>
            <person name="Kallen N."/>
            <person name="Kersten P."/>
            <person name="Kohler A."/>
            <person name="Kuees U."/>
            <person name="Kumar T.K.A."/>
            <person name="Kuo A."/>
            <person name="LaButti K."/>
            <person name="Larrondo L.F."/>
            <person name="Lindquist E."/>
            <person name="Ling A."/>
            <person name="Lombard V."/>
            <person name="Lucas S."/>
            <person name="Lundell T."/>
            <person name="Martin R."/>
            <person name="McLaughlin D.J."/>
            <person name="Morgenstern I."/>
            <person name="Morin E."/>
            <person name="Murat C."/>
            <person name="Nagy L.G."/>
            <person name="Nolan M."/>
            <person name="Ohm R.A."/>
            <person name="Patyshakuliyeva A."/>
            <person name="Rokas A."/>
            <person name="Ruiz-Duenas F.J."/>
            <person name="Sabat G."/>
            <person name="Salamov A."/>
            <person name="Samejima M."/>
            <person name="Schmutz J."/>
            <person name="Slot J.C."/>
            <person name="St John F."/>
            <person name="Stenlid J."/>
            <person name="Sun H."/>
            <person name="Sun S."/>
            <person name="Syed K."/>
            <person name="Tsang A."/>
            <person name="Wiebenga A."/>
            <person name="Young D."/>
            <person name="Pisabarro A."/>
            <person name="Eastwood D.C."/>
            <person name="Martin F."/>
            <person name="Cullen D."/>
            <person name="Grigoriev I.V."/>
            <person name="Hibbett D.S."/>
        </authorList>
    </citation>
    <scope>NUCLEOTIDE SEQUENCE [LARGE SCALE GENOMIC DNA]</scope>
    <source>
        <strain evidence="2 3">MD-104</strain>
    </source>
</reference>
<evidence type="ECO:0000313" key="3">
    <source>
        <dbReference type="Proteomes" id="UP000218811"/>
    </source>
</evidence>
<accession>A0A2H3JCD3</accession>
<dbReference type="AlphaFoldDB" id="A0A2H3JCD3"/>
<organism evidence="2 3">
    <name type="scientific">Wolfiporia cocos (strain MD-104)</name>
    <name type="common">Brown rot fungus</name>
    <dbReference type="NCBI Taxonomy" id="742152"/>
    <lineage>
        <taxon>Eukaryota</taxon>
        <taxon>Fungi</taxon>
        <taxon>Dikarya</taxon>
        <taxon>Basidiomycota</taxon>
        <taxon>Agaricomycotina</taxon>
        <taxon>Agaricomycetes</taxon>
        <taxon>Polyporales</taxon>
        <taxon>Phaeolaceae</taxon>
        <taxon>Wolfiporia</taxon>
    </lineage>
</organism>
<sequence length="295" mass="32461">MNPVYRHLQSATPVELLRLNHNVLRAIITLVSPLDALHLAQTCKFAHSLAMPRCLSEVRVSFRSVRFPVELGDQASNDVAELRGGVVSFYLLTSLAALPKLQVLVLNNTVIPAHLRLNLVFKPDKLSIHYTGSASGTGSVSDELEDRIESADKDEDVDVYNTESETGSVDEDESDYDSELASEDNTQEIDIQALHAMIMIPHTWNALEYLGVNKAAILEGLPANSFPSVRALKLGSSPQDLAPVARAFPSVRSLCIVWSHNRSDSMPIAWPGLDFLNMRLRCGTLPLACPVRHSR</sequence>
<name>A0A2H3JCD3_WOLCO</name>
<feature type="compositionally biased region" description="Acidic residues" evidence="1">
    <location>
        <begin position="168"/>
        <end position="182"/>
    </location>
</feature>
<proteinExistence type="predicted"/>
<evidence type="ECO:0000256" key="1">
    <source>
        <dbReference type="SAM" id="MobiDB-lite"/>
    </source>
</evidence>
<evidence type="ECO:0008006" key="4">
    <source>
        <dbReference type="Google" id="ProtNLM"/>
    </source>
</evidence>
<gene>
    <name evidence="2" type="ORF">WOLCODRAFT_161922</name>
</gene>
<protein>
    <recommendedName>
        <fullName evidence="4">F-box domain-containing protein</fullName>
    </recommendedName>
</protein>
<keyword evidence="3" id="KW-1185">Reference proteome</keyword>
<dbReference type="EMBL" id="KB468053">
    <property type="protein sequence ID" value="PCH39856.1"/>
    <property type="molecule type" value="Genomic_DNA"/>
</dbReference>
<feature type="region of interest" description="Disordered" evidence="1">
    <location>
        <begin position="151"/>
        <end position="182"/>
    </location>
</feature>
<evidence type="ECO:0000313" key="2">
    <source>
        <dbReference type="EMBL" id="PCH39856.1"/>
    </source>
</evidence>